<evidence type="ECO:0000256" key="2">
    <source>
        <dbReference type="ARBA" id="ARBA00022692"/>
    </source>
</evidence>
<feature type="compositionally biased region" description="Gly residues" evidence="5">
    <location>
        <begin position="322"/>
        <end position="337"/>
    </location>
</feature>
<evidence type="ECO:0000256" key="4">
    <source>
        <dbReference type="ARBA" id="ARBA00023136"/>
    </source>
</evidence>
<feature type="compositionally biased region" description="Gly residues" evidence="5">
    <location>
        <begin position="361"/>
        <end position="380"/>
    </location>
</feature>
<dbReference type="Pfam" id="PF06687">
    <property type="entry name" value="SUR7"/>
    <property type="match status" value="1"/>
</dbReference>
<dbReference type="AlphaFoldDB" id="A0A6A6UU00"/>
<evidence type="ECO:0000256" key="6">
    <source>
        <dbReference type="SAM" id="Phobius"/>
    </source>
</evidence>
<keyword evidence="2 6" id="KW-0812">Transmembrane</keyword>
<feature type="compositionally biased region" description="Low complexity" evidence="5">
    <location>
        <begin position="289"/>
        <end position="321"/>
    </location>
</feature>
<feature type="compositionally biased region" description="Polar residues" evidence="5">
    <location>
        <begin position="556"/>
        <end position="565"/>
    </location>
</feature>
<evidence type="ECO:0000256" key="7">
    <source>
        <dbReference type="SAM" id="SignalP"/>
    </source>
</evidence>
<keyword evidence="3 6" id="KW-1133">Transmembrane helix</keyword>
<dbReference type="InterPro" id="IPR051380">
    <property type="entry name" value="pH-response_reg_palI/RIM9"/>
</dbReference>
<evidence type="ECO:0000256" key="3">
    <source>
        <dbReference type="ARBA" id="ARBA00022989"/>
    </source>
</evidence>
<dbReference type="GO" id="GO:0035838">
    <property type="term" value="C:growing cell tip"/>
    <property type="evidence" value="ECO:0007669"/>
    <property type="project" value="TreeGrafter"/>
</dbReference>
<feature type="chain" id="PRO_5025338181" evidence="7">
    <location>
        <begin position="23"/>
        <end position="755"/>
    </location>
</feature>
<sequence length="755" mass="79544">MLRPATPLTILFFIAFVLLLLASLSTPVIKGISLGEDEGTQFGVWGFCSQDGVNCSQIEVGYTVDDIAPTKNDFKLNAETRHSASYILIAHPIAALLSLVCTCMAIASHFHGPSHSTRYLLGMFLMTIPTFIASLLAFLIDILLFVPHLKWGSYLVIAATVVILIASILTCGLRRTLSSRKDRRKRIAENAEMSGENYFNRQGTKTIAPARVESPPALSGTSVSPLKEKAMGFGSFDSKPRSIMDDQRPLNPPNNGFRTMTTDAERNGYSNSSLPGRPRDPYGQDFRGADSAPSLLAAGGAAMGNRGRGRYGSSRGFSQRGGSMGGRGGGPYGGPYGPGYSNGNNGYGMRSQQNNPSAGFDGAGRGGYGSPGPGRGGMMGRGPSPLYDIDPYYGSAPNLSRTTSPYDRTGRSNSPSPPIPTNTLPPIESSELPGDGRPGSRTPSGNHYMGATGGMGQLSQQSYVPPRAQWTSKSGTPTNQNSRLSPIQGSPINLTSSTRVDSIDTYFEDVDPRFANDPLPQQSSHIAASGGGPPGIDQLPPALVPGRHTASPGPGLTNSPPSANDIQPLPPVDRFGATSNNQYGPPRAGNPRYAAPDNYEIGGHRYLRPPPLFDGRQNRSFDSLPLQEGQRSPANSDGSHFTSISQRGINPSWRPGFGPKGPGSAHSRTRERRGEEALLDANPDFALPPGRGGFGGGRARGGRGRGSNLGIGSGRSGSLPGNIGGLGDGPYPMPSPGATGARTMMSNDGRYPTPI</sequence>
<feature type="signal peptide" evidence="7">
    <location>
        <begin position="1"/>
        <end position="22"/>
    </location>
</feature>
<keyword evidence="4 6" id="KW-0472">Membrane</keyword>
<dbReference type="Proteomes" id="UP000799302">
    <property type="component" value="Unassembled WGS sequence"/>
</dbReference>
<feature type="transmembrane region" description="Helical" evidence="6">
    <location>
        <begin position="84"/>
        <end position="107"/>
    </location>
</feature>
<feature type="compositionally biased region" description="Polar residues" evidence="5">
    <location>
        <begin position="629"/>
        <end position="649"/>
    </location>
</feature>
<name>A0A6A6UU00_9PEZI</name>
<dbReference type="GO" id="GO:0005886">
    <property type="term" value="C:plasma membrane"/>
    <property type="evidence" value="ECO:0007669"/>
    <property type="project" value="InterPro"/>
</dbReference>
<dbReference type="PANTHER" id="PTHR28013">
    <property type="entry name" value="PROTEIN DCV1-RELATED"/>
    <property type="match status" value="1"/>
</dbReference>
<feature type="transmembrane region" description="Helical" evidence="6">
    <location>
        <begin position="151"/>
        <end position="173"/>
    </location>
</feature>
<feature type="compositionally biased region" description="Polar residues" evidence="5">
    <location>
        <begin position="457"/>
        <end position="497"/>
    </location>
</feature>
<feature type="compositionally biased region" description="Low complexity" evidence="5">
    <location>
        <begin position="338"/>
        <end position="351"/>
    </location>
</feature>
<gene>
    <name evidence="8" type="ORF">BT63DRAFT_449405</name>
</gene>
<reference evidence="8" key="1">
    <citation type="journal article" date="2020" name="Stud. Mycol.">
        <title>101 Dothideomycetes genomes: a test case for predicting lifestyles and emergence of pathogens.</title>
        <authorList>
            <person name="Haridas S."/>
            <person name="Albert R."/>
            <person name="Binder M."/>
            <person name="Bloem J."/>
            <person name="Labutti K."/>
            <person name="Salamov A."/>
            <person name="Andreopoulos B."/>
            <person name="Baker S."/>
            <person name="Barry K."/>
            <person name="Bills G."/>
            <person name="Bluhm B."/>
            <person name="Cannon C."/>
            <person name="Castanera R."/>
            <person name="Culley D."/>
            <person name="Daum C."/>
            <person name="Ezra D."/>
            <person name="Gonzalez J."/>
            <person name="Henrissat B."/>
            <person name="Kuo A."/>
            <person name="Liang C."/>
            <person name="Lipzen A."/>
            <person name="Lutzoni F."/>
            <person name="Magnuson J."/>
            <person name="Mondo S."/>
            <person name="Nolan M."/>
            <person name="Ohm R."/>
            <person name="Pangilinan J."/>
            <person name="Park H.-J."/>
            <person name="Ramirez L."/>
            <person name="Alfaro M."/>
            <person name="Sun H."/>
            <person name="Tritt A."/>
            <person name="Yoshinaga Y."/>
            <person name="Zwiers L.-H."/>
            <person name="Turgeon B."/>
            <person name="Goodwin S."/>
            <person name="Spatafora J."/>
            <person name="Crous P."/>
            <person name="Grigoriev I."/>
        </authorList>
    </citation>
    <scope>NUCLEOTIDE SEQUENCE</scope>
    <source>
        <strain evidence="8">CBS 115976</strain>
    </source>
</reference>
<keyword evidence="9" id="KW-1185">Reference proteome</keyword>
<feature type="compositionally biased region" description="Gly residues" evidence="5">
    <location>
        <begin position="690"/>
        <end position="715"/>
    </location>
</feature>
<dbReference type="EMBL" id="MU004230">
    <property type="protein sequence ID" value="KAF2674414.1"/>
    <property type="molecule type" value="Genomic_DNA"/>
</dbReference>
<feature type="transmembrane region" description="Helical" evidence="6">
    <location>
        <begin position="119"/>
        <end position="145"/>
    </location>
</feature>
<evidence type="ECO:0000256" key="5">
    <source>
        <dbReference type="SAM" id="MobiDB-lite"/>
    </source>
</evidence>
<feature type="compositionally biased region" description="Basic and acidic residues" evidence="5">
    <location>
        <begin position="238"/>
        <end position="248"/>
    </location>
</feature>
<proteinExistence type="predicted"/>
<feature type="compositionally biased region" description="Polar residues" evidence="5">
    <location>
        <begin position="397"/>
        <end position="406"/>
    </location>
</feature>
<comment type="subcellular location">
    <subcellularLocation>
        <location evidence="1">Membrane</location>
        <topology evidence="1">Multi-pass membrane protein</topology>
    </subcellularLocation>
</comment>
<feature type="region of interest" description="Disordered" evidence="5">
    <location>
        <begin position="511"/>
        <end position="755"/>
    </location>
</feature>
<feature type="compositionally biased region" description="Polar residues" evidence="5">
    <location>
        <begin position="253"/>
        <end position="274"/>
    </location>
</feature>
<dbReference type="PANTHER" id="PTHR28013:SF3">
    <property type="entry name" value="PROTEIN DCV1-RELATED"/>
    <property type="match status" value="1"/>
</dbReference>
<evidence type="ECO:0000313" key="9">
    <source>
        <dbReference type="Proteomes" id="UP000799302"/>
    </source>
</evidence>
<organism evidence="8 9">
    <name type="scientific">Microthyrium microscopicum</name>
    <dbReference type="NCBI Taxonomy" id="703497"/>
    <lineage>
        <taxon>Eukaryota</taxon>
        <taxon>Fungi</taxon>
        <taxon>Dikarya</taxon>
        <taxon>Ascomycota</taxon>
        <taxon>Pezizomycotina</taxon>
        <taxon>Dothideomycetes</taxon>
        <taxon>Dothideomycetes incertae sedis</taxon>
        <taxon>Microthyriales</taxon>
        <taxon>Microthyriaceae</taxon>
        <taxon>Microthyrium</taxon>
    </lineage>
</organism>
<dbReference type="GO" id="GO:0032153">
    <property type="term" value="C:cell division site"/>
    <property type="evidence" value="ECO:0007669"/>
    <property type="project" value="TreeGrafter"/>
</dbReference>
<evidence type="ECO:0000313" key="8">
    <source>
        <dbReference type="EMBL" id="KAF2674414.1"/>
    </source>
</evidence>
<evidence type="ECO:0000256" key="1">
    <source>
        <dbReference type="ARBA" id="ARBA00004141"/>
    </source>
</evidence>
<protein>
    <submittedName>
        <fullName evidence="8">Pali-domain-containing protein</fullName>
    </submittedName>
</protein>
<feature type="region of interest" description="Disordered" evidence="5">
    <location>
        <begin position="237"/>
        <end position="497"/>
    </location>
</feature>
<accession>A0A6A6UU00</accession>
<dbReference type="InterPro" id="IPR009571">
    <property type="entry name" value="SUR7/Rim9-like_fungi"/>
</dbReference>
<dbReference type="OrthoDB" id="2354757at2759"/>
<keyword evidence="7" id="KW-0732">Signal</keyword>